<keyword evidence="15" id="KW-1185">Reference proteome</keyword>
<evidence type="ECO:0000259" key="13">
    <source>
        <dbReference type="Pfam" id="PF26002"/>
    </source>
</evidence>
<gene>
    <name evidence="14" type="ORF">BFW38_16110</name>
</gene>
<dbReference type="Pfam" id="PF25994">
    <property type="entry name" value="HH_AprE"/>
    <property type="match status" value="1"/>
</dbReference>
<dbReference type="OrthoDB" id="9775513at2"/>
<dbReference type="Pfam" id="PF26002">
    <property type="entry name" value="Beta-barrel_AprE"/>
    <property type="match status" value="1"/>
</dbReference>
<feature type="domain" description="AprE-like beta-barrel" evidence="13">
    <location>
        <begin position="368"/>
        <end position="455"/>
    </location>
</feature>
<evidence type="ECO:0000256" key="4">
    <source>
        <dbReference type="ARBA" id="ARBA00022475"/>
    </source>
</evidence>
<evidence type="ECO:0000313" key="15">
    <source>
        <dbReference type="Proteomes" id="UP000094291"/>
    </source>
</evidence>
<evidence type="ECO:0000256" key="8">
    <source>
        <dbReference type="ARBA" id="ARBA00023136"/>
    </source>
</evidence>
<evidence type="ECO:0000313" key="14">
    <source>
        <dbReference type="EMBL" id="ODC04825.1"/>
    </source>
</evidence>
<dbReference type="InterPro" id="IPR058982">
    <property type="entry name" value="Beta-barrel_AprE"/>
</dbReference>
<dbReference type="EMBL" id="MDTQ01000001">
    <property type="protein sequence ID" value="ODC04825.1"/>
    <property type="molecule type" value="Genomic_DNA"/>
</dbReference>
<feature type="compositionally biased region" description="Basic and acidic residues" evidence="11">
    <location>
        <begin position="22"/>
        <end position="36"/>
    </location>
</feature>
<dbReference type="InterPro" id="IPR010129">
    <property type="entry name" value="T1SS_HlyD"/>
</dbReference>
<keyword evidence="7 9" id="KW-1133">Transmembrane helix</keyword>
<feature type="domain" description="AprE-like long alpha-helical hairpin" evidence="12">
    <location>
        <begin position="135"/>
        <end position="325"/>
    </location>
</feature>
<comment type="similarity">
    <text evidence="2 9">Belongs to the membrane fusion protein (MFP) (TC 8.A.1) family.</text>
</comment>
<dbReference type="PANTHER" id="PTHR30386:SF17">
    <property type="entry name" value="ALKALINE PROTEASE SECRETION PROTEIN APRE"/>
    <property type="match status" value="1"/>
</dbReference>
<keyword evidence="6 9" id="KW-0812">Transmembrane</keyword>
<evidence type="ECO:0000256" key="11">
    <source>
        <dbReference type="SAM" id="MobiDB-lite"/>
    </source>
</evidence>
<dbReference type="GO" id="GO:0005886">
    <property type="term" value="C:plasma membrane"/>
    <property type="evidence" value="ECO:0007669"/>
    <property type="project" value="UniProtKB-SubCell"/>
</dbReference>
<keyword evidence="8 9" id="KW-0472">Membrane</keyword>
<feature type="region of interest" description="Disordered" evidence="11">
    <location>
        <begin position="1"/>
        <end position="48"/>
    </location>
</feature>
<feature type="coiled-coil region" evidence="10">
    <location>
        <begin position="269"/>
        <end position="325"/>
    </location>
</feature>
<evidence type="ECO:0000256" key="6">
    <source>
        <dbReference type="ARBA" id="ARBA00022692"/>
    </source>
</evidence>
<evidence type="ECO:0000256" key="1">
    <source>
        <dbReference type="ARBA" id="ARBA00004377"/>
    </source>
</evidence>
<comment type="caution">
    <text evidence="14">The sequence shown here is derived from an EMBL/GenBank/DDBJ whole genome shotgun (WGS) entry which is preliminary data.</text>
</comment>
<evidence type="ECO:0000256" key="10">
    <source>
        <dbReference type="SAM" id="Coils"/>
    </source>
</evidence>
<protein>
    <recommendedName>
        <fullName evidence="9">Membrane fusion protein (MFP) family protein</fullName>
    </recommendedName>
</protein>
<reference evidence="14 15" key="1">
    <citation type="submission" date="2016-08" db="EMBL/GenBank/DDBJ databases">
        <authorList>
            <person name="Seilhamer J.J."/>
        </authorList>
    </citation>
    <scope>NUCLEOTIDE SEQUENCE [LARGE SCALE GENOMIC DNA]</scope>
    <source>
        <strain evidence="14 15">PH27A</strain>
    </source>
</reference>
<dbReference type="GO" id="GO:0015031">
    <property type="term" value="P:protein transport"/>
    <property type="evidence" value="ECO:0007669"/>
    <property type="project" value="InterPro"/>
</dbReference>
<dbReference type="Proteomes" id="UP000094291">
    <property type="component" value="Unassembled WGS sequence"/>
</dbReference>
<name>A0A1E2VDT4_9GAMM</name>
<dbReference type="AlphaFoldDB" id="A0A1E2VDT4"/>
<dbReference type="InterPro" id="IPR050739">
    <property type="entry name" value="MFP"/>
</dbReference>
<evidence type="ECO:0000256" key="9">
    <source>
        <dbReference type="RuleBase" id="RU365093"/>
    </source>
</evidence>
<proteinExistence type="inferred from homology"/>
<feature type="coiled-coil region" evidence="10">
    <location>
        <begin position="189"/>
        <end position="237"/>
    </location>
</feature>
<feature type="transmembrane region" description="Helical" evidence="9">
    <location>
        <begin position="58"/>
        <end position="79"/>
    </location>
</feature>
<keyword evidence="3 9" id="KW-0813">Transport</keyword>
<dbReference type="PRINTS" id="PR01490">
    <property type="entry name" value="RTXTOXIND"/>
</dbReference>
<keyword evidence="4 9" id="KW-1003">Cell membrane</keyword>
<keyword evidence="10" id="KW-0175">Coiled coil</keyword>
<sequence length="480" mass="54586">MANKRLQTGRDVAMSKQDIVTADEKLPSEESARWVNEETSTAEQQAQYDDVPTDDRRYIIRGLIFLFLTFGCFSLWAGFAPLSSAIVTQGEVVVDSYRKSIQHYEGGIVENIYVRNGENVKAGQPLVQLETTQWKAELAAKRDQLLAVKTELERLRSEQDFEHDLVFSDQLKQAAEEDQDIAEVMGQQKQLYQARVEAYTQQREALENQIDQTRQQVKGLESQSHILEEQIASLQDEQKAYATLFEEGLGDGQRARELKRQTLSRQNELSKAQSDIARLNLSVSEARIKLASQKQDYLKEVGEQIKEQQTKYFGLQEEVRVAEDRVRRATIRAPEDGTIVDMQIHTVGGVISSGQKLLDLVPRSNQFVVEAKVQTQDINDIYDGQKADIRFSAFNTRLTKVIEGVVETISADRLVNEKDGSRYYLARVRVTDKGAKDMTEDMHLVPGMPAEVMIRGEDRTLFSYLLKPLEDSFARSMKGY</sequence>
<dbReference type="Gene3D" id="2.40.30.170">
    <property type="match status" value="1"/>
</dbReference>
<evidence type="ECO:0000256" key="5">
    <source>
        <dbReference type="ARBA" id="ARBA00022519"/>
    </source>
</evidence>
<dbReference type="SUPFAM" id="SSF111369">
    <property type="entry name" value="HlyD-like secretion proteins"/>
    <property type="match status" value="1"/>
</dbReference>
<dbReference type="InterPro" id="IPR058781">
    <property type="entry name" value="HH_AprE-like"/>
</dbReference>
<accession>A0A1E2VDT4</accession>
<evidence type="ECO:0000256" key="2">
    <source>
        <dbReference type="ARBA" id="ARBA00009477"/>
    </source>
</evidence>
<comment type="subcellular location">
    <subcellularLocation>
        <location evidence="1 9">Cell inner membrane</location>
        <topology evidence="1 9">Single-pass membrane protein</topology>
    </subcellularLocation>
</comment>
<evidence type="ECO:0000256" key="3">
    <source>
        <dbReference type="ARBA" id="ARBA00022448"/>
    </source>
</evidence>
<keyword evidence="5 9" id="KW-0997">Cell inner membrane</keyword>
<dbReference type="STRING" id="197479.BFW38_16110"/>
<evidence type="ECO:0000256" key="7">
    <source>
        <dbReference type="ARBA" id="ARBA00022989"/>
    </source>
</evidence>
<organism evidence="14 15">
    <name type="scientific">Terasakiispira papahanaumokuakeensis</name>
    <dbReference type="NCBI Taxonomy" id="197479"/>
    <lineage>
        <taxon>Bacteria</taxon>
        <taxon>Pseudomonadati</taxon>
        <taxon>Pseudomonadota</taxon>
        <taxon>Gammaproteobacteria</taxon>
        <taxon>Oceanospirillales</taxon>
        <taxon>Terasakiispira</taxon>
    </lineage>
</organism>
<evidence type="ECO:0000259" key="12">
    <source>
        <dbReference type="Pfam" id="PF25994"/>
    </source>
</evidence>
<dbReference type="Gene3D" id="2.40.50.100">
    <property type="match status" value="1"/>
</dbReference>
<dbReference type="PANTHER" id="PTHR30386">
    <property type="entry name" value="MEMBRANE FUSION SUBUNIT OF EMRAB-TOLC MULTIDRUG EFFLUX PUMP"/>
    <property type="match status" value="1"/>
</dbReference>
<dbReference type="NCBIfam" id="TIGR01843">
    <property type="entry name" value="type_I_hlyD"/>
    <property type="match status" value="1"/>
</dbReference>
<feature type="compositionally biased region" description="Polar residues" evidence="11">
    <location>
        <begin position="37"/>
        <end position="47"/>
    </location>
</feature>